<evidence type="ECO:0000256" key="5">
    <source>
        <dbReference type="PIRNR" id="PIRNR019574"/>
    </source>
</evidence>
<dbReference type="GO" id="GO:0042597">
    <property type="term" value="C:periplasmic space"/>
    <property type="evidence" value="ECO:0007669"/>
    <property type="project" value="UniProtKB-SubCell"/>
</dbReference>
<proteinExistence type="inferred from homology"/>
<keyword evidence="4 5" id="KW-0574">Periplasm</keyword>
<feature type="chain" id="PRO_5011894692" description="Putrescine-binding periplasmic protein" evidence="6">
    <location>
        <begin position="26"/>
        <end position="368"/>
    </location>
</feature>
<dbReference type="Proteomes" id="UP000198854">
    <property type="component" value="Unassembled WGS sequence"/>
</dbReference>
<evidence type="ECO:0000256" key="4">
    <source>
        <dbReference type="ARBA" id="ARBA00022764"/>
    </source>
</evidence>
<feature type="signal peptide" evidence="6">
    <location>
        <begin position="1"/>
        <end position="25"/>
    </location>
</feature>
<keyword evidence="9" id="KW-1185">Reference proteome</keyword>
<reference evidence="8 9" key="1">
    <citation type="submission" date="2016-10" db="EMBL/GenBank/DDBJ databases">
        <authorList>
            <person name="de Groot N.N."/>
        </authorList>
    </citation>
    <scope>NUCLEOTIDE SEQUENCE [LARGE SCALE GENOMIC DNA]</scope>
    <source>
        <strain evidence="8 9">CGMCC 1.10228</strain>
    </source>
</reference>
<evidence type="ECO:0000313" key="7">
    <source>
        <dbReference type="EMBL" id="SDG77027.1"/>
    </source>
</evidence>
<dbReference type="PIRSF" id="PIRSF019574">
    <property type="entry name" value="Periplasmic_polyamine_BP"/>
    <property type="match status" value="1"/>
</dbReference>
<evidence type="ECO:0000313" key="9">
    <source>
        <dbReference type="Proteomes" id="UP000198854"/>
    </source>
</evidence>
<dbReference type="InterPro" id="IPR001188">
    <property type="entry name" value="Sperm_putr-bd"/>
</dbReference>
<dbReference type="SUPFAM" id="SSF53850">
    <property type="entry name" value="Periplasmic binding protein-like II"/>
    <property type="match status" value="1"/>
</dbReference>
<comment type="similarity">
    <text evidence="5">Belongs to the bacterial solute-binding protein PotD/PotF family.</text>
</comment>
<sequence>MFNPLKKNALLTGLMAVAVSGFAQAEEEKVLNIYNWSDYIAENTIADFEKETGIKVVYDVFDSNEVLEAKILSGNTGFDLVVPSNDFLGRQAKAGAFMPLDKAKLSNYANLDPKLMGMLASSVDPDNQFAVPYLWGTTGIGYNVEKVKQVLGDDAPVDSWDLVFEPKYMEKLASCGVAYLNAPTEIMAAALNYIGKDPNSANPSDYKDALTMLEKVRPYITYFHSSQYINDLANGDICVVIGWSGDVMQAADRATEANNGVEIAYSIPKEGALAWFDLLAIPKDAKHPENAEKFINYILRPKVIADITNYVWYSNPNIPSREFVEPDIINDPSIFPTPAVQEKLYTNAILPMKATRALTRTWTDFVKN</sequence>
<organism evidence="8 9">
    <name type="scientific">Vibrio xiamenensis</name>
    <dbReference type="NCBI Taxonomy" id="861298"/>
    <lineage>
        <taxon>Bacteria</taxon>
        <taxon>Pseudomonadati</taxon>
        <taxon>Pseudomonadota</taxon>
        <taxon>Gammaproteobacteria</taxon>
        <taxon>Vibrionales</taxon>
        <taxon>Vibrionaceae</taxon>
        <taxon>Vibrio</taxon>
    </lineage>
</organism>
<comment type="function">
    <text evidence="5">Required for the activity of the bacterial periplasmic transport system of putrescine.</text>
</comment>
<evidence type="ECO:0000256" key="1">
    <source>
        <dbReference type="ARBA" id="ARBA00004418"/>
    </source>
</evidence>
<dbReference type="STRING" id="861298.SAMN04488136_102263"/>
<evidence type="ECO:0000256" key="3">
    <source>
        <dbReference type="ARBA" id="ARBA00022729"/>
    </source>
</evidence>
<gene>
    <name evidence="7" type="ORF">SAMN04488136_102263</name>
    <name evidence="8" type="ORF">SAMN04488136_10467</name>
</gene>
<keyword evidence="3 6" id="KW-0732">Signal</keyword>
<dbReference type="Gene3D" id="3.40.190.10">
    <property type="entry name" value="Periplasmic binding protein-like II"/>
    <property type="match status" value="2"/>
</dbReference>
<dbReference type="AlphaFoldDB" id="A0A1G7XW72"/>
<dbReference type="Pfam" id="PF13416">
    <property type="entry name" value="SBP_bac_8"/>
    <property type="match status" value="1"/>
</dbReference>
<dbReference type="CDD" id="cd13659">
    <property type="entry name" value="PBP2_PotF"/>
    <property type="match status" value="1"/>
</dbReference>
<dbReference type="PRINTS" id="PR00909">
    <property type="entry name" value="SPERMDNBNDNG"/>
</dbReference>
<dbReference type="OrthoDB" id="9769319at2"/>
<dbReference type="EMBL" id="FNDD01000004">
    <property type="protein sequence ID" value="SDG88384.1"/>
    <property type="molecule type" value="Genomic_DNA"/>
</dbReference>
<keyword evidence="2 5" id="KW-0813">Transport</keyword>
<dbReference type="PANTHER" id="PTHR30222:SF12">
    <property type="entry name" value="NORSPERMIDINE SENSOR"/>
    <property type="match status" value="1"/>
</dbReference>
<name>A0A1G7XW72_9VIBR</name>
<evidence type="ECO:0000313" key="8">
    <source>
        <dbReference type="EMBL" id="SDG88384.1"/>
    </source>
</evidence>
<dbReference type="GO" id="GO:0019808">
    <property type="term" value="F:polyamine binding"/>
    <property type="evidence" value="ECO:0007669"/>
    <property type="project" value="InterPro"/>
</dbReference>
<evidence type="ECO:0000256" key="2">
    <source>
        <dbReference type="ARBA" id="ARBA00022448"/>
    </source>
</evidence>
<comment type="subcellular location">
    <subcellularLocation>
        <location evidence="1 5">Periplasm</location>
    </subcellularLocation>
</comment>
<dbReference type="GO" id="GO:0015846">
    <property type="term" value="P:polyamine transport"/>
    <property type="evidence" value="ECO:0007669"/>
    <property type="project" value="InterPro"/>
</dbReference>
<evidence type="ECO:0000256" key="6">
    <source>
        <dbReference type="SAM" id="SignalP"/>
    </source>
</evidence>
<dbReference type="EMBL" id="FNDD01000002">
    <property type="protein sequence ID" value="SDG77027.1"/>
    <property type="molecule type" value="Genomic_DNA"/>
</dbReference>
<protein>
    <recommendedName>
        <fullName evidence="5">Putrescine-binding periplasmic protein</fullName>
    </recommendedName>
</protein>
<dbReference type="InterPro" id="IPR006059">
    <property type="entry name" value="SBP"/>
</dbReference>
<dbReference type="PANTHER" id="PTHR30222">
    <property type="entry name" value="SPERMIDINE/PUTRESCINE-BINDING PERIPLASMIC PROTEIN"/>
    <property type="match status" value="1"/>
</dbReference>
<accession>A0A1G7XW72</accession>